<proteinExistence type="predicted"/>
<protein>
    <submittedName>
        <fullName evidence="1">Uncharacterized protein</fullName>
    </submittedName>
</protein>
<organism evidence="1 2">
    <name type="scientific">Pseudo-nitzschia multistriata</name>
    <dbReference type="NCBI Taxonomy" id="183589"/>
    <lineage>
        <taxon>Eukaryota</taxon>
        <taxon>Sar</taxon>
        <taxon>Stramenopiles</taxon>
        <taxon>Ochrophyta</taxon>
        <taxon>Bacillariophyta</taxon>
        <taxon>Bacillariophyceae</taxon>
        <taxon>Bacillariophycidae</taxon>
        <taxon>Bacillariales</taxon>
        <taxon>Bacillariaceae</taxon>
        <taxon>Pseudo-nitzschia</taxon>
    </lineage>
</organism>
<keyword evidence="2" id="KW-1185">Reference proteome</keyword>
<dbReference type="SUPFAM" id="SSF53474">
    <property type="entry name" value="alpha/beta-Hydrolases"/>
    <property type="match status" value="1"/>
</dbReference>
<dbReference type="Proteomes" id="UP000291116">
    <property type="component" value="Unassembled WGS sequence"/>
</dbReference>
<dbReference type="Gene3D" id="3.40.50.1820">
    <property type="entry name" value="alpha/beta hydrolase"/>
    <property type="match status" value="1"/>
</dbReference>
<gene>
    <name evidence="1" type="ORF">PSNMU_V1.4_AUG-EV-PASAV3_0070870</name>
</gene>
<evidence type="ECO:0000313" key="1">
    <source>
        <dbReference type="EMBL" id="VEU40210.1"/>
    </source>
</evidence>
<dbReference type="EMBL" id="CAACVS010000265">
    <property type="protein sequence ID" value="VEU40210.1"/>
    <property type="molecule type" value="Genomic_DNA"/>
</dbReference>
<sequence length="129" mass="14403">MVRLALSKYETYLPEESGLQSPIIIFHGENDSLVPEERILELVEALKLRNCDVKYTSVAGGDHNNILSKTENLINVMACLVGDSDSWAFEIAKSLGVNRIQSMPKPKTPTACPIDAMIRRKCRSLNNKK</sequence>
<dbReference type="AlphaFoldDB" id="A0A448ZDY6"/>
<evidence type="ECO:0000313" key="2">
    <source>
        <dbReference type="Proteomes" id="UP000291116"/>
    </source>
</evidence>
<accession>A0A448ZDY6</accession>
<name>A0A448ZDY6_9STRA</name>
<dbReference type="InterPro" id="IPR029058">
    <property type="entry name" value="AB_hydrolase_fold"/>
</dbReference>
<reference evidence="1 2" key="1">
    <citation type="submission" date="2019-01" db="EMBL/GenBank/DDBJ databases">
        <authorList>
            <person name="Ferrante I. M."/>
        </authorList>
    </citation>
    <scope>NUCLEOTIDE SEQUENCE [LARGE SCALE GENOMIC DNA]</scope>
    <source>
        <strain evidence="1 2">B856</strain>
    </source>
</reference>
<dbReference type="OrthoDB" id="38010at2759"/>